<dbReference type="NCBIfam" id="NF010382">
    <property type="entry name" value="PRK13809.1"/>
    <property type="match status" value="1"/>
</dbReference>
<evidence type="ECO:0000256" key="2">
    <source>
        <dbReference type="ARBA" id="ARBA00004889"/>
    </source>
</evidence>
<dbReference type="EMBL" id="LSYV01000004">
    <property type="protein sequence ID" value="KXZ55037.1"/>
    <property type="molecule type" value="Genomic_DNA"/>
</dbReference>
<evidence type="ECO:0000256" key="9">
    <source>
        <dbReference type="ARBA" id="ARBA00022679"/>
    </source>
</evidence>
<name>A0A150GYQ4_GONPE</name>
<evidence type="ECO:0000259" key="19">
    <source>
        <dbReference type="SMART" id="SM00934"/>
    </source>
</evidence>
<comment type="catalytic activity">
    <reaction evidence="14">
        <text>orotidine 5'-phosphate + diphosphate = orotate + 5-phospho-alpha-D-ribose 1-diphosphate</text>
        <dbReference type="Rhea" id="RHEA:10380"/>
        <dbReference type="ChEBI" id="CHEBI:30839"/>
        <dbReference type="ChEBI" id="CHEBI:33019"/>
        <dbReference type="ChEBI" id="CHEBI:57538"/>
        <dbReference type="ChEBI" id="CHEBI:58017"/>
        <dbReference type="EC" id="2.4.2.10"/>
    </reaction>
</comment>
<dbReference type="InterPro" id="IPR013785">
    <property type="entry name" value="Aldolase_TIM"/>
</dbReference>
<evidence type="ECO:0000256" key="16">
    <source>
        <dbReference type="PIRSR" id="PIRSR614732-1"/>
    </source>
</evidence>
<dbReference type="SUPFAM" id="SSF51366">
    <property type="entry name" value="Ribulose-phoshate binding barrel"/>
    <property type="match status" value="1"/>
</dbReference>
<dbReference type="GO" id="GO:0006207">
    <property type="term" value="P:'de novo' pyrimidine nucleobase biosynthetic process"/>
    <property type="evidence" value="ECO:0007669"/>
    <property type="project" value="InterPro"/>
</dbReference>
<dbReference type="OrthoDB" id="10263753at2759"/>
<dbReference type="PANTHER" id="PTHR19278:SF9">
    <property type="entry name" value="URIDINE 5'-MONOPHOSPHATE SYNTHASE"/>
    <property type="match status" value="1"/>
</dbReference>
<dbReference type="EC" id="2.4.2.10" evidence="5"/>
<evidence type="ECO:0000256" key="15">
    <source>
        <dbReference type="ARBA" id="ARBA00049157"/>
    </source>
</evidence>
<comment type="pathway">
    <text evidence="2">Pyrimidine metabolism; UMP biosynthesis via de novo pathway; UMP from orotate: step 1/2.</text>
</comment>
<feature type="binding site" evidence="17">
    <location>
        <position position="491"/>
    </location>
    <ligand>
        <name>substrate</name>
    </ligand>
</feature>
<evidence type="ECO:0000256" key="4">
    <source>
        <dbReference type="ARBA" id="ARBA00009769"/>
    </source>
</evidence>
<feature type="binding site" evidence="17">
    <location>
        <position position="316"/>
    </location>
    <ligand>
        <name>substrate</name>
    </ligand>
</feature>
<dbReference type="SUPFAM" id="SSF53271">
    <property type="entry name" value="PRTase-like"/>
    <property type="match status" value="1"/>
</dbReference>
<evidence type="ECO:0000313" key="20">
    <source>
        <dbReference type="EMBL" id="KXZ55037.1"/>
    </source>
</evidence>
<organism evidence="20 21">
    <name type="scientific">Gonium pectorale</name>
    <name type="common">Green alga</name>
    <dbReference type="NCBI Taxonomy" id="33097"/>
    <lineage>
        <taxon>Eukaryota</taxon>
        <taxon>Viridiplantae</taxon>
        <taxon>Chlorophyta</taxon>
        <taxon>core chlorophytes</taxon>
        <taxon>Chlorophyceae</taxon>
        <taxon>CS clade</taxon>
        <taxon>Chlamydomonadales</taxon>
        <taxon>Volvocaceae</taxon>
        <taxon>Gonium</taxon>
    </lineage>
</organism>
<feature type="binding site" evidence="17">
    <location>
        <position position="407"/>
    </location>
    <ligand>
        <name>substrate</name>
    </ligand>
</feature>
<dbReference type="GO" id="GO:0004590">
    <property type="term" value="F:orotidine-5'-phosphate decarboxylase activity"/>
    <property type="evidence" value="ECO:0007669"/>
    <property type="project" value="UniProtKB-EC"/>
</dbReference>
<evidence type="ECO:0000256" key="10">
    <source>
        <dbReference type="ARBA" id="ARBA00022793"/>
    </source>
</evidence>
<keyword evidence="10" id="KW-0210">Decarboxylase</keyword>
<dbReference type="PANTHER" id="PTHR19278">
    <property type="entry name" value="OROTATE PHOSPHORIBOSYLTRANSFERASE"/>
    <property type="match status" value="1"/>
</dbReference>
<evidence type="ECO:0000256" key="6">
    <source>
        <dbReference type="ARBA" id="ARBA00012321"/>
    </source>
</evidence>
<dbReference type="GO" id="GO:0044205">
    <property type="term" value="P:'de novo' UMP biosynthetic process"/>
    <property type="evidence" value="ECO:0007669"/>
    <property type="project" value="UniProtKB-UniPathway"/>
</dbReference>
<dbReference type="InterPro" id="IPR014732">
    <property type="entry name" value="OMPdecase"/>
</dbReference>
<accession>A0A150GYQ4</accession>
<dbReference type="FunFam" id="3.20.20.70:FF:000092">
    <property type="entry name" value="Uridine monophosphate synthetase"/>
    <property type="match status" value="1"/>
</dbReference>
<evidence type="ECO:0000256" key="14">
    <source>
        <dbReference type="ARBA" id="ARBA00049126"/>
    </source>
</evidence>
<dbReference type="PROSITE" id="PS00156">
    <property type="entry name" value="OMPDECASE"/>
    <property type="match status" value="1"/>
</dbReference>
<dbReference type="Pfam" id="PF00215">
    <property type="entry name" value="OMPdecase"/>
    <property type="match status" value="1"/>
</dbReference>
<feature type="region of interest" description="Disordered" evidence="18">
    <location>
        <begin position="236"/>
        <end position="258"/>
    </location>
</feature>
<evidence type="ECO:0000256" key="3">
    <source>
        <dbReference type="ARBA" id="ARBA00006221"/>
    </source>
</evidence>
<comment type="similarity">
    <text evidence="3">In the N-terminal section; belongs to the purine/pyrimidine phosphoribosyltransferase family.</text>
</comment>
<keyword evidence="11" id="KW-0665">Pyrimidine biosynthesis</keyword>
<dbReference type="CDD" id="cd04725">
    <property type="entry name" value="OMP_decarboxylase_like"/>
    <property type="match status" value="1"/>
</dbReference>
<dbReference type="NCBIfam" id="TIGR00336">
    <property type="entry name" value="pyrE"/>
    <property type="match status" value="1"/>
</dbReference>
<keyword evidence="13" id="KW-0511">Multifunctional enzyme</keyword>
<dbReference type="GO" id="GO:0004588">
    <property type="term" value="F:orotate phosphoribosyltransferase activity"/>
    <property type="evidence" value="ECO:0007669"/>
    <property type="project" value="UniProtKB-EC"/>
</dbReference>
<sequence>MVLGIKTIAGFVSRPFRRGQRTRREASSRDPMTQAEIEDLVLKLNKIEAVKFGEFKLKSGLISPVYVDLRVIVSYPDVLEQVSRMMWNAVRGCQYDIICGVPYTALPIATCMSLGFGEAMVMRRKEVKDYGTKKAIEGAYKAGQRCLIVEDLVTSGASVLETLDPLKAEGLQVTDVVVLIDREQGGEATLAAHGLALHAAFKLSAMLDVLTRHQLVTEEVAAKVRTFIAENQTKIPAPGAPAAAPAPAPTPAPAPAPPKRLPYEARIPLARNAMAKRCLEVMVRKQTNLSVAADVDTAEEMLELADKVGPYICVFKTHVDIFDKWDESIVARLTELANKHDFLVFEDRKFADIGNTVVSQYGGGIYKIADWSHITNAHLVPGPGIIDGLKTVGLPKGRGLLLLAEMSSKGTLASGAYTEAVAAAAEQHADFVMGFISINPAAWKGGPGSPGLLHMTPGVQLAAGGDALGQQYNTPHNAVAVRGSDVIIVGRGVIQAADPAAAAQQYRDAGWAAYKASL</sequence>
<dbReference type="CDD" id="cd06223">
    <property type="entry name" value="PRTases_typeI"/>
    <property type="match status" value="1"/>
</dbReference>
<evidence type="ECO:0000256" key="18">
    <source>
        <dbReference type="SAM" id="MobiDB-lite"/>
    </source>
</evidence>
<evidence type="ECO:0000256" key="12">
    <source>
        <dbReference type="ARBA" id="ARBA00023239"/>
    </source>
</evidence>
<dbReference type="AlphaFoldDB" id="A0A150GYQ4"/>
<dbReference type="InterPro" id="IPR004467">
    <property type="entry name" value="Or_phspho_trans_dom"/>
</dbReference>
<gene>
    <name evidence="20" type="ORF">GPECTOR_3g198</name>
</gene>
<dbReference type="InterPro" id="IPR029057">
    <property type="entry name" value="PRTase-like"/>
</dbReference>
<feature type="binding site" evidence="17">
    <location>
        <position position="490"/>
    </location>
    <ligand>
        <name>substrate</name>
    </ligand>
</feature>
<dbReference type="Gene3D" id="3.40.50.2020">
    <property type="match status" value="1"/>
</dbReference>
<reference evidence="21" key="1">
    <citation type="journal article" date="2016" name="Nat. Commun.">
        <title>The Gonium pectorale genome demonstrates co-option of cell cycle regulation during the evolution of multicellularity.</title>
        <authorList>
            <person name="Hanschen E.R."/>
            <person name="Marriage T.N."/>
            <person name="Ferris P.J."/>
            <person name="Hamaji T."/>
            <person name="Toyoda A."/>
            <person name="Fujiyama A."/>
            <person name="Neme R."/>
            <person name="Noguchi H."/>
            <person name="Minakuchi Y."/>
            <person name="Suzuki M."/>
            <person name="Kawai-Toyooka H."/>
            <person name="Smith D.R."/>
            <person name="Sparks H."/>
            <person name="Anderson J."/>
            <person name="Bakaric R."/>
            <person name="Luria V."/>
            <person name="Karger A."/>
            <person name="Kirschner M.W."/>
            <person name="Durand P.M."/>
            <person name="Michod R.E."/>
            <person name="Nozaki H."/>
            <person name="Olson B.J."/>
        </authorList>
    </citation>
    <scope>NUCLEOTIDE SEQUENCE [LARGE SCALE GENOMIC DNA]</scope>
    <source>
        <strain evidence="21">NIES-2863</strain>
    </source>
</reference>
<dbReference type="InterPro" id="IPR011060">
    <property type="entry name" value="RibuloseP-bd_barrel"/>
</dbReference>
<keyword evidence="9" id="KW-0808">Transferase</keyword>
<feature type="active site" description="For OMPdecase activity" evidence="16">
    <location>
        <position position="347"/>
    </location>
</feature>
<comment type="catalytic activity">
    <reaction evidence="15">
        <text>orotidine 5'-phosphate + H(+) = UMP + CO2</text>
        <dbReference type="Rhea" id="RHEA:11596"/>
        <dbReference type="ChEBI" id="CHEBI:15378"/>
        <dbReference type="ChEBI" id="CHEBI:16526"/>
        <dbReference type="ChEBI" id="CHEBI:57538"/>
        <dbReference type="ChEBI" id="CHEBI:57865"/>
        <dbReference type="EC" id="4.1.1.23"/>
    </reaction>
</comment>
<dbReference type="InterPro" id="IPR001754">
    <property type="entry name" value="OMPdeCOase_dom"/>
</dbReference>
<keyword evidence="12" id="KW-0456">Lyase</keyword>
<evidence type="ECO:0000256" key="7">
    <source>
        <dbReference type="ARBA" id="ARBA00015047"/>
    </source>
</evidence>
<dbReference type="Pfam" id="PF00156">
    <property type="entry name" value="Pribosyltran"/>
    <property type="match status" value="1"/>
</dbReference>
<feature type="binding site" evidence="17">
    <location>
        <position position="294"/>
    </location>
    <ligand>
        <name>substrate</name>
    </ligand>
</feature>
<dbReference type="Gene3D" id="3.20.20.70">
    <property type="entry name" value="Aldolase class I"/>
    <property type="match status" value="1"/>
</dbReference>
<dbReference type="NCBIfam" id="TIGR01740">
    <property type="entry name" value="pyrF"/>
    <property type="match status" value="1"/>
</dbReference>
<dbReference type="Proteomes" id="UP000075714">
    <property type="component" value="Unassembled WGS sequence"/>
</dbReference>
<dbReference type="InterPro" id="IPR018089">
    <property type="entry name" value="OMPdecase_AS"/>
</dbReference>
<dbReference type="STRING" id="33097.A0A150GYQ4"/>
<evidence type="ECO:0000313" key="21">
    <source>
        <dbReference type="Proteomes" id="UP000075714"/>
    </source>
</evidence>
<feature type="binding site" evidence="17">
    <location>
        <position position="470"/>
    </location>
    <ligand>
        <name>substrate</name>
    </ligand>
</feature>
<evidence type="ECO:0000256" key="17">
    <source>
        <dbReference type="PIRSR" id="PIRSR614732-2"/>
    </source>
</evidence>
<evidence type="ECO:0000256" key="13">
    <source>
        <dbReference type="ARBA" id="ARBA00023268"/>
    </source>
</evidence>
<proteinExistence type="inferred from homology"/>
<keyword evidence="8" id="KW-0328">Glycosyltransferase</keyword>
<feature type="compositionally biased region" description="Pro residues" evidence="18">
    <location>
        <begin position="244"/>
        <end position="258"/>
    </location>
</feature>
<evidence type="ECO:0000256" key="5">
    <source>
        <dbReference type="ARBA" id="ARBA00011971"/>
    </source>
</evidence>
<feature type="active site" description="For OMPdecase activity" evidence="16">
    <location>
        <position position="352"/>
    </location>
</feature>
<dbReference type="HAMAP" id="MF_01208">
    <property type="entry name" value="PyrE"/>
    <property type="match status" value="1"/>
</dbReference>
<feature type="active site" description="For OMPdecase activity" evidence="16">
    <location>
        <position position="349"/>
    </location>
</feature>
<dbReference type="InterPro" id="IPR000836">
    <property type="entry name" value="PRTase_dom"/>
</dbReference>
<protein>
    <recommendedName>
        <fullName evidence="7">Uridine 5'-monophosphate synthase</fullName>
        <ecNumber evidence="5">2.4.2.10</ecNumber>
        <ecNumber evidence="6">4.1.1.23</ecNumber>
    </recommendedName>
</protein>
<dbReference type="UniPathway" id="UPA00070">
    <property type="reaction ID" value="UER00119"/>
</dbReference>
<dbReference type="EC" id="4.1.1.23" evidence="6"/>
<dbReference type="SMART" id="SM00934">
    <property type="entry name" value="OMPdecase"/>
    <property type="match status" value="1"/>
</dbReference>
<dbReference type="FunFam" id="3.40.50.2020:FF:000025">
    <property type="entry name" value="Uridine monophosphate synthetase"/>
    <property type="match status" value="1"/>
</dbReference>
<evidence type="ECO:0000256" key="1">
    <source>
        <dbReference type="ARBA" id="ARBA00004861"/>
    </source>
</evidence>
<keyword evidence="21" id="KW-1185">Reference proteome</keyword>
<evidence type="ECO:0000256" key="11">
    <source>
        <dbReference type="ARBA" id="ARBA00022975"/>
    </source>
</evidence>
<comment type="similarity">
    <text evidence="4">In the C-terminal section; belongs to the OMP decarboxylase family.</text>
</comment>
<comment type="caution">
    <text evidence="20">The sequence shown here is derived from an EMBL/GenBank/DDBJ whole genome shotgun (WGS) entry which is preliminary data.</text>
</comment>
<comment type="pathway">
    <text evidence="1">Pyrimidine metabolism; UMP biosynthesis via de novo pathway; UMP from orotate: step 2/2.</text>
</comment>
<evidence type="ECO:0000256" key="8">
    <source>
        <dbReference type="ARBA" id="ARBA00022676"/>
    </source>
</evidence>
<feature type="domain" description="Orotidine 5'-phosphate decarboxylase" evidence="19">
    <location>
        <begin position="288"/>
        <end position="506"/>
    </location>
</feature>
<dbReference type="InterPro" id="IPR023031">
    <property type="entry name" value="OPRT"/>
</dbReference>